<dbReference type="GO" id="GO:0016209">
    <property type="term" value="F:antioxidant activity"/>
    <property type="evidence" value="ECO:0007669"/>
    <property type="project" value="InterPro"/>
</dbReference>
<evidence type="ECO:0000313" key="7">
    <source>
        <dbReference type="EMBL" id="AZS31030.1"/>
    </source>
</evidence>
<dbReference type="OrthoDB" id="9794348at2"/>
<proteinExistence type="predicted"/>
<feature type="domain" description="Thioredoxin" evidence="6">
    <location>
        <begin position="209"/>
        <end position="349"/>
    </location>
</feature>
<evidence type="ECO:0000313" key="8">
    <source>
        <dbReference type="Proteomes" id="UP000270673"/>
    </source>
</evidence>
<dbReference type="GO" id="GO:0030313">
    <property type="term" value="C:cell envelope"/>
    <property type="evidence" value="ECO:0007669"/>
    <property type="project" value="UniProtKB-SubCell"/>
</dbReference>
<dbReference type="PROSITE" id="PS51352">
    <property type="entry name" value="THIOREDOXIN_2"/>
    <property type="match status" value="1"/>
</dbReference>
<dbReference type="SUPFAM" id="SSF52833">
    <property type="entry name" value="Thioredoxin-like"/>
    <property type="match status" value="1"/>
</dbReference>
<dbReference type="AlphaFoldDB" id="A0A3Q9ISH8"/>
<dbReference type="PANTHER" id="PTHR42852">
    <property type="entry name" value="THIOL:DISULFIDE INTERCHANGE PROTEIN DSBE"/>
    <property type="match status" value="1"/>
</dbReference>
<evidence type="ECO:0000256" key="4">
    <source>
        <dbReference type="ARBA" id="ARBA00023284"/>
    </source>
</evidence>
<evidence type="ECO:0000256" key="5">
    <source>
        <dbReference type="SAM" id="SignalP"/>
    </source>
</evidence>
<accession>A0A3Q9ISH8</accession>
<keyword evidence="5" id="KW-0732">Signal</keyword>
<organism evidence="7 8">
    <name type="scientific">Butyricimonas faecalis</name>
    <dbReference type="NCBI Taxonomy" id="2093856"/>
    <lineage>
        <taxon>Bacteria</taxon>
        <taxon>Pseudomonadati</taxon>
        <taxon>Bacteroidota</taxon>
        <taxon>Bacteroidia</taxon>
        <taxon>Bacteroidales</taxon>
        <taxon>Odoribacteraceae</taxon>
        <taxon>Butyricimonas</taxon>
    </lineage>
</organism>
<dbReference type="Pfam" id="PF00578">
    <property type="entry name" value="AhpC-TSA"/>
    <property type="match status" value="1"/>
</dbReference>
<dbReference type="GO" id="GO:0017004">
    <property type="term" value="P:cytochrome complex assembly"/>
    <property type="evidence" value="ECO:0007669"/>
    <property type="project" value="UniProtKB-KW"/>
</dbReference>
<keyword evidence="2" id="KW-0201">Cytochrome c-type biogenesis</keyword>
<keyword evidence="4" id="KW-0676">Redox-active center</keyword>
<dbReference type="InterPro" id="IPR050553">
    <property type="entry name" value="Thioredoxin_ResA/DsbE_sf"/>
</dbReference>
<reference evidence="7 8" key="1">
    <citation type="submission" date="2018-10" db="EMBL/GenBank/DDBJ databases">
        <title>Butyricimonas faecalis sp. nov., isolated from human faeces and emended description of the genus Butyricimonas.</title>
        <authorList>
            <person name="Le Roy T."/>
            <person name="Van der Smissen P."/>
            <person name="Paquot A."/>
            <person name="Delzenne N."/>
            <person name="Muccioli G."/>
            <person name="Collet J.-F."/>
            <person name="Cani P.D."/>
        </authorList>
    </citation>
    <scope>NUCLEOTIDE SEQUENCE [LARGE SCALE GENOMIC DNA]</scope>
    <source>
        <strain evidence="7 8">H184</strain>
    </source>
</reference>
<evidence type="ECO:0000256" key="2">
    <source>
        <dbReference type="ARBA" id="ARBA00022748"/>
    </source>
</evidence>
<dbReference type="EMBL" id="CP032819">
    <property type="protein sequence ID" value="AZS31030.1"/>
    <property type="molecule type" value="Genomic_DNA"/>
</dbReference>
<dbReference type="RefSeq" id="WP_106481426.1">
    <property type="nucleotide sequence ID" value="NZ_CP032819.1"/>
</dbReference>
<dbReference type="GO" id="GO:0016491">
    <property type="term" value="F:oxidoreductase activity"/>
    <property type="evidence" value="ECO:0007669"/>
    <property type="project" value="InterPro"/>
</dbReference>
<dbReference type="PROSITE" id="PS00194">
    <property type="entry name" value="THIOREDOXIN_1"/>
    <property type="match status" value="1"/>
</dbReference>
<feature type="chain" id="PRO_5018534144" evidence="5">
    <location>
        <begin position="21"/>
        <end position="349"/>
    </location>
</feature>
<dbReference type="KEGG" id="buy:D8S85_16680"/>
<comment type="subcellular location">
    <subcellularLocation>
        <location evidence="1">Cell envelope</location>
    </subcellularLocation>
</comment>
<dbReference type="PANTHER" id="PTHR42852:SF6">
    <property type="entry name" value="THIOL:DISULFIDE INTERCHANGE PROTEIN DSBE"/>
    <property type="match status" value="1"/>
</dbReference>
<dbReference type="Gene3D" id="3.40.30.10">
    <property type="entry name" value="Glutaredoxin"/>
    <property type="match status" value="1"/>
</dbReference>
<gene>
    <name evidence="7" type="ORF">D8S85_16680</name>
</gene>
<name>A0A3Q9ISH8_9BACT</name>
<dbReference type="InterPro" id="IPR013766">
    <property type="entry name" value="Thioredoxin_domain"/>
</dbReference>
<dbReference type="Proteomes" id="UP000270673">
    <property type="component" value="Chromosome"/>
</dbReference>
<protein>
    <submittedName>
        <fullName evidence="7">AhpC/TSA family protein</fullName>
    </submittedName>
</protein>
<sequence>MMKKIVLLVFVLCGSIALFAQNRKMTLKGECSPARNGEKLYLLMGSEVPCDSAVVENGKFEFPLKNLQPEEVLVVRVGKDGTQECVLLYLDYCDTYLKLGEETYQTFNTNFIKCTVSGNQTDAVLREVNDIFFNATWLDHPDTAIEKLKEVAKRHDLASAYALRKYNQFVFEHGLASAVKESLDKMSPIVKMSAAGQALQKYYDRYVKLALGAIAPDFTLNTPEGEPLSLHEYIKGKKLVLIDFWASWCGPCRKEGENIKAIYKEYHAKGFDVLGVSLDTKMEAWKEAIEKDGITWGQVSDLKGWKTPLTKLYDFMGIPCLYLVDGAGRIVAKNLRGEELRKKIAELCE</sequence>
<dbReference type="Pfam" id="PF14289">
    <property type="entry name" value="DUF4369"/>
    <property type="match status" value="1"/>
</dbReference>
<dbReference type="InterPro" id="IPR036249">
    <property type="entry name" value="Thioredoxin-like_sf"/>
</dbReference>
<dbReference type="InterPro" id="IPR000866">
    <property type="entry name" value="AhpC/TSA"/>
</dbReference>
<evidence type="ECO:0000256" key="1">
    <source>
        <dbReference type="ARBA" id="ARBA00004196"/>
    </source>
</evidence>
<evidence type="ECO:0000259" key="6">
    <source>
        <dbReference type="PROSITE" id="PS51352"/>
    </source>
</evidence>
<dbReference type="InterPro" id="IPR017937">
    <property type="entry name" value="Thioredoxin_CS"/>
</dbReference>
<keyword evidence="8" id="KW-1185">Reference proteome</keyword>
<feature type="signal peptide" evidence="5">
    <location>
        <begin position="1"/>
        <end position="20"/>
    </location>
</feature>
<evidence type="ECO:0000256" key="3">
    <source>
        <dbReference type="ARBA" id="ARBA00023157"/>
    </source>
</evidence>
<dbReference type="CDD" id="cd02966">
    <property type="entry name" value="TlpA_like_family"/>
    <property type="match status" value="1"/>
</dbReference>
<dbReference type="InterPro" id="IPR025380">
    <property type="entry name" value="DUF4369"/>
</dbReference>
<keyword evidence="3" id="KW-1015">Disulfide bond</keyword>